<feature type="transmembrane region" description="Helical" evidence="1">
    <location>
        <begin position="12"/>
        <end position="31"/>
    </location>
</feature>
<keyword evidence="1" id="KW-0812">Transmembrane</keyword>
<reference evidence="2 3" key="1">
    <citation type="journal article" date="2016" name="Nat. Commun.">
        <title>Thousands of microbial genomes shed light on interconnected biogeochemical processes in an aquifer system.</title>
        <authorList>
            <person name="Anantharaman K."/>
            <person name="Brown C.T."/>
            <person name="Hug L.A."/>
            <person name="Sharon I."/>
            <person name="Castelle C.J."/>
            <person name="Probst A.J."/>
            <person name="Thomas B.C."/>
            <person name="Singh A."/>
            <person name="Wilkins M.J."/>
            <person name="Karaoz U."/>
            <person name="Brodie E.L."/>
            <person name="Williams K.H."/>
            <person name="Hubbard S.S."/>
            <person name="Banfield J.F."/>
        </authorList>
    </citation>
    <scope>NUCLEOTIDE SEQUENCE [LARGE SCALE GENOMIC DNA]</scope>
</reference>
<dbReference type="EMBL" id="MGGZ01000006">
    <property type="protein sequence ID" value="OGM57622.1"/>
    <property type="molecule type" value="Genomic_DNA"/>
</dbReference>
<dbReference type="AlphaFoldDB" id="A0A1F8B0T6"/>
<dbReference type="Proteomes" id="UP000178313">
    <property type="component" value="Unassembled WGS sequence"/>
</dbReference>
<evidence type="ECO:0000313" key="2">
    <source>
        <dbReference type="EMBL" id="OGM57622.1"/>
    </source>
</evidence>
<comment type="caution">
    <text evidence="2">The sequence shown here is derived from an EMBL/GenBank/DDBJ whole genome shotgun (WGS) entry which is preliminary data.</text>
</comment>
<evidence type="ECO:0000313" key="3">
    <source>
        <dbReference type="Proteomes" id="UP000178313"/>
    </source>
</evidence>
<evidence type="ECO:0000256" key="1">
    <source>
        <dbReference type="SAM" id="Phobius"/>
    </source>
</evidence>
<sequence length="299" mass="31251">MRNLPRTDSGQALLLVLLSMAVVLTVILSILSRTITDVSVTSREEEALRAFSAAEAGVEQALIVGANIGPTTIGDASFSANVSSYSAGSQEFANPVPVAAGESVIFWFVAHDPSTGDYICNAQYPCFTGRQLKICWGNSGTAPGSATTPAIEVSTFYANTPGDYSTVRIARETSDPNATRRTSNNFSAPDAGTCTISGETFEFGETIDLAALGVPAGSYGVQNGLQFAKVRLLYSTDTSHSVGINVNFPGNTLLPSQGLRIESSGISGESNRKIDVFQGFGEPPPVFDGAIFSPGGITK</sequence>
<keyword evidence="1" id="KW-0472">Membrane</keyword>
<accession>A0A1F8B0T6</accession>
<organism evidence="2 3">
    <name type="scientific">Candidatus Woesebacteria bacterium RIFCSPHIGHO2_12_FULL_46_16</name>
    <dbReference type="NCBI Taxonomy" id="1802513"/>
    <lineage>
        <taxon>Bacteria</taxon>
        <taxon>Candidatus Woeseibacteriota</taxon>
    </lineage>
</organism>
<proteinExistence type="predicted"/>
<protein>
    <recommendedName>
        <fullName evidence="4">Type 4 fimbrial biogenesis protein PilX N-terminal domain-containing protein</fullName>
    </recommendedName>
</protein>
<name>A0A1F8B0T6_9BACT</name>
<dbReference type="STRING" id="1802513.A3E46_02590"/>
<gene>
    <name evidence="2" type="ORF">A3E46_02590</name>
</gene>
<keyword evidence="1" id="KW-1133">Transmembrane helix</keyword>
<evidence type="ECO:0008006" key="4">
    <source>
        <dbReference type="Google" id="ProtNLM"/>
    </source>
</evidence>